<sequence>MDRTYLESAPTFPLNEVYPTIKRFFNCPAFALPGSLLLGLSERIRADIQKTPKIVVAITELLIETNKIEIALELVLSEQLQNVSKATLMREDSLASMMARETLRIMGAPYLTETFGDLIEQVLASGDSFEVDPDFESDPKKIEENKQKFLNWSYEFNRRLFTSADKMPAIIRKVTHTVSKVVSERFAADPDCEQLSINCLCSLILLRWVSISLVAPVQYGIIRKTKTPVSPQQRKNLMNIAKMIQSFAWGGQIVDDPKREEQMEHFRTFISKLRAEPPAQTVCQQCVDDSEGVDEGNGNVLISYLQTAGTDRIVNYVSDSTIPSILDGTCPLPLQDIAEIMNLYARLKWLGTLDMTKLPEAPSVSRLNLMRMRNNTAVHSGSGPEESEKLVDWLERSISHHRYVFIIFFRGGFCLWCKRHLGEWAGLHQLVKNTGGALFGITAEKPAVVQKTKETWSIPFELVSDPEGILARSYNSVIDTTPAWRAFADLENSNGLQQPSIVCVDQQREIQYFWRQIPSIANGFGSMGRPDPHEVLLDVLERILDKEATLTRISSEDNTSDSDLSSLASSAQALSITSGEREAMKDTQVLSNITSMDNHSLNVLIQTILENDRLAVAIYKQIKPRKKYIREARKREDKRAKENGNGGTLPRPLSPTVSGSRRGVSTPDSLRKKKFWLCSAKDDTWRLHRKIARGNEPPGYVTLCRQLKDIGLGLDHGGHQYTPPQHLTTADIDWDSLPHVLDPQQFMTLERGQRKRAQIQSMMNLIHTAIERSPPGIVRVVDFCCGSGHLGLVVAWLYRGPDIDWDSLPHVLDPQQFMTLERGQRKRAQIQSMMNLIHTAIERSPPGIVRVVDFCCGSGHLGLVVAWLYRGRVKVTLVERNPVATDKAKERIQNLLEANQSGPPPIVDVVTGMMEDFNSPFDLGIAIHACGFLSDLVQLKCFTYDAAYVICPCCLGKVSAMHELNAMEHASAILLPQRLQKYFDLVRYGDFGEWIFDTEIAVGRRGCKTLVEIDRNQAARERGYETLLVKMQPENCTPKNDIIAGSSRYYLIELSKRRRVIMMNHTSCVPSSPLVRKKDKGMEVSSVKGFSKKVVWNSKKRKTINHFSPPSLSTPMTSSTRGSPLLVSLLILSIFLIAFAQPPGNPGNHGNPHGGPPGNPGHHGKPPGPPGQQCCFIHDKPSCERAHQAPGDDCYWCKAKWGRDLCLGSTQVKNLPPNVYDCTTHP</sequence>
<dbReference type="SMART" id="SM00323">
    <property type="entry name" value="RasGAP"/>
    <property type="match status" value="1"/>
</dbReference>
<evidence type="ECO:0000313" key="3">
    <source>
        <dbReference type="EMBL" id="PRP75303.1"/>
    </source>
</evidence>
<evidence type="ECO:0000313" key="4">
    <source>
        <dbReference type="Proteomes" id="UP000241769"/>
    </source>
</evidence>
<organism evidence="3 4">
    <name type="scientific">Planoprotostelium fungivorum</name>
    <dbReference type="NCBI Taxonomy" id="1890364"/>
    <lineage>
        <taxon>Eukaryota</taxon>
        <taxon>Amoebozoa</taxon>
        <taxon>Evosea</taxon>
        <taxon>Variosea</taxon>
        <taxon>Cavosteliida</taxon>
        <taxon>Cavosteliaceae</taxon>
        <taxon>Planoprotostelium</taxon>
    </lineage>
</organism>
<dbReference type="PANTHER" id="PTHR13369">
    <property type="match status" value="1"/>
</dbReference>
<protein>
    <submittedName>
        <fullName evidence="3">Putative glutathione S-transferase C-terminal domain-containing protein</fullName>
    </submittedName>
</protein>
<dbReference type="CDD" id="cd02440">
    <property type="entry name" value="AdoMet_MTases"/>
    <property type="match status" value="1"/>
</dbReference>
<dbReference type="GO" id="GO:0016740">
    <property type="term" value="F:transferase activity"/>
    <property type="evidence" value="ECO:0007669"/>
    <property type="project" value="UniProtKB-KW"/>
</dbReference>
<dbReference type="STRING" id="1890364.A0A2P6MUD1"/>
<dbReference type="PANTHER" id="PTHR13369:SF0">
    <property type="entry name" value="GLUTATHIONE S-TRANSFERASE C-TERMINAL DOMAIN-CONTAINING PROTEIN"/>
    <property type="match status" value="1"/>
</dbReference>
<dbReference type="GO" id="GO:0005737">
    <property type="term" value="C:cytoplasm"/>
    <property type="evidence" value="ECO:0007669"/>
    <property type="project" value="TreeGrafter"/>
</dbReference>
<reference evidence="3 4" key="1">
    <citation type="journal article" date="2018" name="Genome Biol. Evol.">
        <title>Multiple Roots of Fruiting Body Formation in Amoebozoa.</title>
        <authorList>
            <person name="Hillmann F."/>
            <person name="Forbes G."/>
            <person name="Novohradska S."/>
            <person name="Ferling I."/>
            <person name="Riege K."/>
            <person name="Groth M."/>
            <person name="Westermann M."/>
            <person name="Marz M."/>
            <person name="Spaller T."/>
            <person name="Winckler T."/>
            <person name="Schaap P."/>
            <person name="Glockner G."/>
        </authorList>
    </citation>
    <scope>NUCLEOTIDE SEQUENCE [LARGE SCALE GENOMIC DNA]</scope>
    <source>
        <strain evidence="3 4">Jena</strain>
    </source>
</reference>
<dbReference type="InParanoid" id="A0A2P6MUD1"/>
<dbReference type="InterPro" id="IPR025714">
    <property type="entry name" value="Methyltranfer_dom"/>
</dbReference>
<dbReference type="InterPro" id="IPR036249">
    <property type="entry name" value="Thioredoxin-like_sf"/>
</dbReference>
<dbReference type="AlphaFoldDB" id="A0A2P6MUD1"/>
<dbReference type="SUPFAM" id="SSF53335">
    <property type="entry name" value="S-adenosyl-L-methionine-dependent methyltransferases"/>
    <property type="match status" value="1"/>
</dbReference>
<accession>A0A2P6MUD1</accession>
<gene>
    <name evidence="3" type="ORF">PROFUN_05614</name>
</gene>
<dbReference type="InterPro" id="IPR008936">
    <property type="entry name" value="Rho_GTPase_activation_prot"/>
</dbReference>
<dbReference type="Gene3D" id="3.40.30.10">
    <property type="entry name" value="Glutaredoxin"/>
    <property type="match status" value="1"/>
</dbReference>
<comment type="caution">
    <text evidence="3">The sequence shown here is derived from an EMBL/GenBank/DDBJ whole genome shotgun (WGS) entry which is preliminary data.</text>
</comment>
<dbReference type="InterPro" id="IPR000866">
    <property type="entry name" value="AhpC/TSA"/>
</dbReference>
<proteinExistence type="predicted"/>
<evidence type="ECO:0000256" key="1">
    <source>
        <dbReference type="SAM" id="MobiDB-lite"/>
    </source>
</evidence>
<feature type="region of interest" description="Disordered" evidence="1">
    <location>
        <begin position="1145"/>
        <end position="1171"/>
    </location>
</feature>
<dbReference type="CDD" id="cd04519">
    <property type="entry name" value="RasGAP"/>
    <property type="match status" value="1"/>
</dbReference>
<dbReference type="PROSITE" id="PS50018">
    <property type="entry name" value="RAS_GTPASE_ACTIV_2"/>
    <property type="match status" value="1"/>
</dbReference>
<evidence type="ECO:0000259" key="2">
    <source>
        <dbReference type="PROSITE" id="PS50018"/>
    </source>
</evidence>
<dbReference type="Proteomes" id="UP000241769">
    <property type="component" value="Unassembled WGS sequence"/>
</dbReference>
<dbReference type="Pfam" id="PF13679">
    <property type="entry name" value="Methyltransf_32"/>
    <property type="match status" value="1"/>
</dbReference>
<dbReference type="Pfam" id="PF00578">
    <property type="entry name" value="AhpC-TSA"/>
    <property type="match status" value="1"/>
</dbReference>
<feature type="compositionally biased region" description="Basic and acidic residues" evidence="1">
    <location>
        <begin position="630"/>
        <end position="642"/>
    </location>
</feature>
<dbReference type="InterPro" id="IPR029063">
    <property type="entry name" value="SAM-dependent_MTases_sf"/>
</dbReference>
<dbReference type="SUPFAM" id="SSF52833">
    <property type="entry name" value="Thioredoxin-like"/>
    <property type="match status" value="1"/>
</dbReference>
<dbReference type="GO" id="GO:0016491">
    <property type="term" value="F:oxidoreductase activity"/>
    <property type="evidence" value="ECO:0007669"/>
    <property type="project" value="InterPro"/>
</dbReference>
<dbReference type="Pfam" id="PF00616">
    <property type="entry name" value="RasGAP"/>
    <property type="match status" value="1"/>
</dbReference>
<name>A0A2P6MUD1_9EUKA</name>
<dbReference type="SUPFAM" id="SSF48350">
    <property type="entry name" value="GTPase activation domain, GAP"/>
    <property type="match status" value="1"/>
</dbReference>
<feature type="region of interest" description="Disordered" evidence="1">
    <location>
        <begin position="630"/>
        <end position="667"/>
    </location>
</feature>
<dbReference type="OrthoDB" id="206598at2759"/>
<dbReference type="GO" id="GO:0016209">
    <property type="term" value="F:antioxidant activity"/>
    <property type="evidence" value="ECO:0007669"/>
    <property type="project" value="InterPro"/>
</dbReference>
<dbReference type="Gene3D" id="1.10.506.10">
    <property type="entry name" value="GTPase Activation - p120gap, domain 1"/>
    <property type="match status" value="1"/>
</dbReference>
<keyword evidence="4" id="KW-1185">Reference proteome</keyword>
<dbReference type="EMBL" id="MDYQ01000395">
    <property type="protein sequence ID" value="PRP75303.1"/>
    <property type="molecule type" value="Genomic_DNA"/>
</dbReference>
<keyword evidence="3" id="KW-0808">Transferase</keyword>
<dbReference type="Gene3D" id="3.40.50.150">
    <property type="entry name" value="Vaccinia Virus protein VP39"/>
    <property type="match status" value="1"/>
</dbReference>
<feature type="domain" description="Ras-GAP" evidence="2">
    <location>
        <begin position="50"/>
        <end position="249"/>
    </location>
</feature>
<dbReference type="InterPro" id="IPR001936">
    <property type="entry name" value="RasGAP_dom"/>
</dbReference>